<dbReference type="Proteomes" id="UP000186917">
    <property type="component" value="Unassembled WGS sequence"/>
</dbReference>
<evidence type="ECO:0000259" key="3">
    <source>
        <dbReference type="Pfam" id="PF16344"/>
    </source>
</evidence>
<evidence type="ECO:0000259" key="2">
    <source>
        <dbReference type="Pfam" id="PF04773"/>
    </source>
</evidence>
<dbReference type="InterPro" id="IPR032508">
    <property type="entry name" value="FecR_C"/>
</dbReference>
<name>A0A173MNX9_9BACT</name>
<dbReference type="PANTHER" id="PTHR30273:SF2">
    <property type="entry name" value="PROTEIN FECR"/>
    <property type="match status" value="1"/>
</dbReference>
<dbReference type="InterPro" id="IPR012373">
    <property type="entry name" value="Ferrdict_sens_TM"/>
</dbReference>
<dbReference type="AlphaFoldDB" id="A0A173MNX9"/>
<organism evidence="4 5">
    <name type="scientific">Filimonas lacunae</name>
    <dbReference type="NCBI Taxonomy" id="477680"/>
    <lineage>
        <taxon>Bacteria</taxon>
        <taxon>Pseudomonadati</taxon>
        <taxon>Bacteroidota</taxon>
        <taxon>Chitinophagia</taxon>
        <taxon>Chitinophagales</taxon>
        <taxon>Chitinophagaceae</taxon>
        <taxon>Filimonas</taxon>
    </lineage>
</organism>
<gene>
    <name evidence="4" type="ORF">SAMN05421788_101546</name>
</gene>
<keyword evidence="5" id="KW-1185">Reference proteome</keyword>
<dbReference type="EMBL" id="FTOR01000001">
    <property type="protein sequence ID" value="SIS67292.1"/>
    <property type="molecule type" value="Genomic_DNA"/>
</dbReference>
<keyword evidence="1" id="KW-1133">Transmembrane helix</keyword>
<dbReference type="InterPro" id="IPR006860">
    <property type="entry name" value="FecR"/>
</dbReference>
<reference evidence="5" key="1">
    <citation type="submission" date="2017-01" db="EMBL/GenBank/DDBJ databases">
        <authorList>
            <person name="Varghese N."/>
            <person name="Submissions S."/>
        </authorList>
    </citation>
    <scope>NUCLEOTIDE SEQUENCE [LARGE SCALE GENOMIC DNA]</scope>
    <source>
        <strain evidence="5">DSM 21054</strain>
    </source>
</reference>
<sequence>MKEKRERLTYLASLFIENKMTQSEASEFLDLIYAMDGPDRHEEFLSNPANQQKLDAISRQENIAAQQQFDKTLQQFNRGRYFMFRAGLPALLAITALVVYLCHKPRMETWPYDTYNTFADGTKIILRAGSALQHNYQNKREATLTGTAFFDISHNPAYPFVIKSTGNIETKVLGTSFNLNTTAQGYKYIINVATGTVQISMPQQKQIQVKEGEQLRIAFNNSIEKLPFDPIQQNWMKRDLQFTDERMDSIANKLSKRYGIQFQFKKARIPHTVVTTKFQGTESLHEVLSRICELTTCSYILEEKKVSFF</sequence>
<proteinExistence type="predicted"/>
<dbReference type="Gene3D" id="2.60.120.1440">
    <property type="match status" value="1"/>
</dbReference>
<dbReference type="RefSeq" id="WP_159445053.1">
    <property type="nucleotide sequence ID" value="NZ_AP017422.1"/>
</dbReference>
<dbReference type="Pfam" id="PF04773">
    <property type="entry name" value="FecR"/>
    <property type="match status" value="1"/>
</dbReference>
<accession>A0A173MNX9</accession>
<evidence type="ECO:0000313" key="4">
    <source>
        <dbReference type="EMBL" id="SIS67292.1"/>
    </source>
</evidence>
<dbReference type="KEGG" id="fln:FLA_5149"/>
<feature type="domain" description="FecR protein" evidence="2">
    <location>
        <begin position="117"/>
        <end position="198"/>
    </location>
</feature>
<keyword evidence="1" id="KW-0472">Membrane</keyword>
<evidence type="ECO:0000256" key="1">
    <source>
        <dbReference type="SAM" id="Phobius"/>
    </source>
</evidence>
<dbReference type="GO" id="GO:0016989">
    <property type="term" value="F:sigma factor antagonist activity"/>
    <property type="evidence" value="ECO:0007669"/>
    <property type="project" value="TreeGrafter"/>
</dbReference>
<feature type="transmembrane region" description="Helical" evidence="1">
    <location>
        <begin position="82"/>
        <end position="101"/>
    </location>
</feature>
<evidence type="ECO:0000313" key="5">
    <source>
        <dbReference type="Proteomes" id="UP000186917"/>
    </source>
</evidence>
<dbReference type="Gene3D" id="3.55.50.30">
    <property type="match status" value="1"/>
</dbReference>
<keyword evidence="1" id="KW-0812">Transmembrane</keyword>
<feature type="domain" description="Protein FecR C-terminal" evidence="3">
    <location>
        <begin position="240"/>
        <end position="306"/>
    </location>
</feature>
<dbReference type="Pfam" id="PF16344">
    <property type="entry name" value="FecR_C"/>
    <property type="match status" value="1"/>
</dbReference>
<dbReference type="STRING" id="477680.SAMN05421788_101546"/>
<protein>
    <submittedName>
        <fullName evidence="4">FecR family protein</fullName>
    </submittedName>
</protein>
<dbReference type="PANTHER" id="PTHR30273">
    <property type="entry name" value="PERIPLASMIC SIGNAL SENSOR AND SIGMA FACTOR ACTIVATOR FECR-RELATED"/>
    <property type="match status" value="1"/>
</dbReference>